<dbReference type="CDD" id="cd03134">
    <property type="entry name" value="GATase1_PfpI_like"/>
    <property type="match status" value="1"/>
</dbReference>
<dbReference type="EMBL" id="JABWMH010000003">
    <property type="protein sequence ID" value="NVD28109.1"/>
    <property type="molecule type" value="Genomic_DNA"/>
</dbReference>
<evidence type="ECO:0000313" key="4">
    <source>
        <dbReference type="Proteomes" id="UP000652427"/>
    </source>
</evidence>
<dbReference type="PROSITE" id="PS51276">
    <property type="entry name" value="PEPTIDASE_C56_PFPI"/>
    <property type="match status" value="1"/>
</dbReference>
<dbReference type="InterPro" id="IPR029062">
    <property type="entry name" value="Class_I_gatase-like"/>
</dbReference>
<keyword evidence="3" id="KW-0315">Glutamine amidotransferase</keyword>
<evidence type="ECO:0000313" key="3">
    <source>
        <dbReference type="EMBL" id="NVD28109.1"/>
    </source>
</evidence>
<dbReference type="NCBIfam" id="TIGR01382">
    <property type="entry name" value="PfpI"/>
    <property type="match status" value="1"/>
</dbReference>
<dbReference type="SUPFAM" id="SSF52317">
    <property type="entry name" value="Class I glutamine amidotransferase-like"/>
    <property type="match status" value="1"/>
</dbReference>
<proteinExistence type="inferred from homology"/>
<dbReference type="Proteomes" id="UP000652427">
    <property type="component" value="Unassembled WGS sequence"/>
</dbReference>
<evidence type="ECO:0000256" key="1">
    <source>
        <dbReference type="ARBA" id="ARBA00008542"/>
    </source>
</evidence>
<dbReference type="InterPro" id="IPR006286">
    <property type="entry name" value="C56_PfpI-like"/>
</dbReference>
<gene>
    <name evidence="3" type="ORF">HUO14_09355</name>
</gene>
<dbReference type="PANTHER" id="PTHR42733:SF12">
    <property type="entry name" value="PROTEINASE"/>
    <property type="match status" value="1"/>
</dbReference>
<dbReference type="PANTHER" id="PTHR42733">
    <property type="entry name" value="DJ-1 PROTEIN"/>
    <property type="match status" value="1"/>
</dbReference>
<comment type="caution">
    <text evidence="3">The sequence shown here is derived from an EMBL/GenBank/DDBJ whole genome shotgun (WGS) entry which is preliminary data.</text>
</comment>
<dbReference type="InterPro" id="IPR002818">
    <property type="entry name" value="DJ-1/PfpI"/>
</dbReference>
<sequence length="188" mass="20335">MTNISNAKIAILATDGFEKSELFEPRKQLVDAGADVTIVSLESGSIKSWDKKDWGESVDVDMTLDDASEDDFDALVLPGGQINPDLLRVEDKAVDFVKAFFSAGKPVAAICHAPWLLIEADLVKGRKVTGYPSIKTDLINAGGLFEDSEVVVDNGLITSRDPGDLDAFSAKIIEEVKEGIHKRMQKAA</sequence>
<dbReference type="Gene3D" id="3.40.50.880">
    <property type="match status" value="1"/>
</dbReference>
<protein>
    <submittedName>
        <fullName evidence="3">Type 1 glutamine amidotransferase</fullName>
    </submittedName>
</protein>
<reference evidence="3 4" key="1">
    <citation type="submission" date="2020-06" db="EMBL/GenBank/DDBJ databases">
        <authorList>
            <person name="Kim S.-J."/>
            <person name="Park S.-J."/>
        </authorList>
    </citation>
    <scope>NUCLEOTIDE SEQUENCE [LARGE SCALE GENOMIC DNA]</scope>
    <source>
        <strain evidence="3 4">SW-151</strain>
    </source>
</reference>
<feature type="domain" description="DJ-1/PfpI" evidence="2">
    <location>
        <begin position="8"/>
        <end position="175"/>
    </location>
</feature>
<dbReference type="Pfam" id="PF01965">
    <property type="entry name" value="DJ-1_PfpI"/>
    <property type="match status" value="1"/>
</dbReference>
<organism evidence="3 4">
    <name type="scientific">Parasphingorhabdus flavimaris</name>
    <dbReference type="NCBI Taxonomy" id="266812"/>
    <lineage>
        <taxon>Bacteria</taxon>
        <taxon>Pseudomonadati</taxon>
        <taxon>Pseudomonadota</taxon>
        <taxon>Alphaproteobacteria</taxon>
        <taxon>Sphingomonadales</taxon>
        <taxon>Sphingomonadaceae</taxon>
        <taxon>Parasphingorhabdus</taxon>
    </lineage>
</organism>
<keyword evidence="4" id="KW-1185">Reference proteome</keyword>
<comment type="similarity">
    <text evidence="1">Belongs to the peptidase C56 family.</text>
</comment>
<evidence type="ECO:0000259" key="2">
    <source>
        <dbReference type="Pfam" id="PF01965"/>
    </source>
</evidence>
<dbReference type="RefSeq" id="WP_176279647.1">
    <property type="nucleotide sequence ID" value="NZ_JABWMH010000003.1"/>
</dbReference>
<accession>A0ABX2N338</accession>
<name>A0ABX2N338_9SPHN</name>